<keyword evidence="2" id="KW-1185">Reference proteome</keyword>
<dbReference type="InterPro" id="IPR042099">
    <property type="entry name" value="ANL_N_sf"/>
</dbReference>
<dbReference type="PANTHER" id="PTHR36932">
    <property type="entry name" value="CAPSULAR POLYSACCHARIDE BIOSYNTHESIS PROTEIN"/>
    <property type="match status" value="1"/>
</dbReference>
<dbReference type="Proteomes" id="UP000070138">
    <property type="component" value="Unassembled WGS sequence"/>
</dbReference>
<dbReference type="PATRIC" id="fig|1548749.3.peg.915"/>
<gene>
    <name evidence="1" type="ORF">LS48_04330</name>
</gene>
<dbReference type="STRING" id="1548749.LS48_04330"/>
<accession>A0A137RKE6</accession>
<reference evidence="1 2" key="2">
    <citation type="journal article" date="2016" name="Int. J. Syst. Evol. Microbiol.">
        <title>Vitellibacter aquimaris sp. nov., a marine bacterium isolated from seawater.</title>
        <authorList>
            <person name="Thevarajoo S."/>
            <person name="Selvaratnam C."/>
            <person name="Goh K.M."/>
            <person name="Hong K.W."/>
            <person name="Chan X.Y."/>
            <person name="Chan K.G."/>
            <person name="Chong C.S."/>
        </authorList>
    </citation>
    <scope>NUCLEOTIDE SEQUENCE [LARGE SCALE GENOMIC DNA]</scope>
    <source>
        <strain evidence="1 2">D-24</strain>
    </source>
</reference>
<dbReference type="RefSeq" id="WP_062620303.1">
    <property type="nucleotide sequence ID" value="NZ_JRWG01000002.1"/>
</dbReference>
<protein>
    <submittedName>
        <fullName evidence="1">AMP-binding protein</fullName>
    </submittedName>
</protein>
<proteinExistence type="predicted"/>
<evidence type="ECO:0000313" key="1">
    <source>
        <dbReference type="EMBL" id="KXO00624.1"/>
    </source>
</evidence>
<name>A0A137RKE6_9FLAO</name>
<comment type="caution">
    <text evidence="1">The sequence shown here is derived from an EMBL/GenBank/DDBJ whole genome shotgun (WGS) entry which is preliminary data.</text>
</comment>
<sequence length="436" mass="50356">MRLFDISLFLKRFPIKRAKEELLQISKINETDYEAFLKAKRAEIATYHLKNNSFYRQKVKGDFSTWESLPILKKADYQIPLKERLSKGFSEKNVYTNKTSGSSGNPIRFAKDKYSHAITWAYHMERFGWYGIDFNSSLQARYYGIPLDTVENKTVRMKDFLAKRHRFSINDLSEKALDEMLKVYKQKPFEYINGYTSSIVLFAKYLKEKNTILKNVCPTLKVCIVTSEMLFEVDKILLENQLGVPIVNEYGCSEAGVIAFTNPYGEWEVDSKTLFVEILDEADKPLPLGEEGRIVITSLHNKAHPFIRYEIGDYGSLSEKSTFKKPILKKLTGRTNDFAILPSGKKAAGMTFYVITKKIMEESGNIQEFKVIQTKIDTFEINYVSKEKLTEEKKQSIAQTVTQFLEPGLTFSFQRKEQLDRTASGKLKQFVSLVER</sequence>
<dbReference type="EMBL" id="JRWG01000002">
    <property type="protein sequence ID" value="KXO00624.1"/>
    <property type="molecule type" value="Genomic_DNA"/>
</dbReference>
<dbReference type="Gene3D" id="3.40.50.12780">
    <property type="entry name" value="N-terminal domain of ligase-like"/>
    <property type="match status" value="1"/>
</dbReference>
<dbReference type="InterPro" id="IPR053158">
    <property type="entry name" value="CapK_Type1_Caps_Biosynth"/>
</dbReference>
<dbReference type="SUPFAM" id="SSF56801">
    <property type="entry name" value="Acetyl-CoA synthetase-like"/>
    <property type="match status" value="1"/>
</dbReference>
<dbReference type="AlphaFoldDB" id="A0A137RKE6"/>
<dbReference type="OrthoDB" id="580775at2"/>
<reference evidence="2" key="1">
    <citation type="submission" date="2014-10" db="EMBL/GenBank/DDBJ databases">
        <title>Genome sequencing of Vitellibacter sp. D-24.</title>
        <authorList>
            <person name="Thevarajoo S."/>
            <person name="Selvaratnam C."/>
            <person name="Goh K.M."/>
            <person name="Chong C.S."/>
        </authorList>
    </citation>
    <scope>NUCLEOTIDE SEQUENCE [LARGE SCALE GENOMIC DNA]</scope>
    <source>
        <strain evidence="2">D-24</strain>
    </source>
</reference>
<organism evidence="1 2">
    <name type="scientific">Aequorivita aquimaris</name>
    <dbReference type="NCBI Taxonomy" id="1548749"/>
    <lineage>
        <taxon>Bacteria</taxon>
        <taxon>Pseudomonadati</taxon>
        <taxon>Bacteroidota</taxon>
        <taxon>Flavobacteriia</taxon>
        <taxon>Flavobacteriales</taxon>
        <taxon>Flavobacteriaceae</taxon>
        <taxon>Aequorivita</taxon>
    </lineage>
</organism>
<dbReference type="PANTHER" id="PTHR36932:SF1">
    <property type="entry name" value="CAPSULAR POLYSACCHARIDE BIOSYNTHESIS PROTEIN"/>
    <property type="match status" value="1"/>
</dbReference>
<evidence type="ECO:0000313" key="2">
    <source>
        <dbReference type="Proteomes" id="UP000070138"/>
    </source>
</evidence>